<gene>
    <name evidence="1" type="ORF">MSG28_012333</name>
</gene>
<reference evidence="1 2" key="1">
    <citation type="journal article" date="2022" name="Genome Biol. Evol.">
        <title>The Spruce Budworm Genome: Reconstructing the Evolutionary History of Antifreeze Proteins.</title>
        <authorList>
            <person name="Beliveau C."/>
            <person name="Gagne P."/>
            <person name="Picq S."/>
            <person name="Vernygora O."/>
            <person name="Keeling C.I."/>
            <person name="Pinkney K."/>
            <person name="Doucet D."/>
            <person name="Wen F."/>
            <person name="Johnston J.S."/>
            <person name="Maaroufi H."/>
            <person name="Boyle B."/>
            <person name="Laroche J."/>
            <person name="Dewar K."/>
            <person name="Juretic N."/>
            <person name="Blackburn G."/>
            <person name="Nisole A."/>
            <person name="Brunet B."/>
            <person name="Brandao M."/>
            <person name="Lumley L."/>
            <person name="Duan J."/>
            <person name="Quan G."/>
            <person name="Lucarotti C.J."/>
            <person name="Roe A.D."/>
            <person name="Sperling F.A.H."/>
            <person name="Levesque R.C."/>
            <person name="Cusson M."/>
        </authorList>
    </citation>
    <scope>NUCLEOTIDE SEQUENCE [LARGE SCALE GENOMIC DNA]</scope>
    <source>
        <strain evidence="1">Glfc:IPQL:Cfum</strain>
    </source>
</reference>
<proteinExistence type="predicted"/>
<dbReference type="Proteomes" id="UP001064048">
    <property type="component" value="Chromosome 21"/>
</dbReference>
<sequence length="336" mass="39136">MENTGSNLQIRFLAIALLVDHTSYSKDRLWIKSQPTTEQRDQPIVEVAPMNNIDDYTKENIKSFIREEIRIQDHITVEKLQKDDYEKLKEMQRRAEQRINQSHSKSSSIETSHSNSKSMEQNSYMRNRGRNQMNRENRRRGAVKKHRRRRRRPRNCATKQPPFPWNITDVTQQAYGRNKYKNPSANRQHTSSGSRRTRSVSKPQHVEVLLVADRSMTEFHRDKNLETYLLTIMNMVSSLYMDPSIGNLIQVVVVKIILVEDSRAASELEVTTNADTTLSSFCRWQQLQNPKNDSHPQHHDVAILVTRQDICSLHNQPCSSRRCKVNGSGRRLVSSK</sequence>
<evidence type="ECO:0000313" key="2">
    <source>
        <dbReference type="Proteomes" id="UP001064048"/>
    </source>
</evidence>
<name>A0ACC0KD47_CHOFU</name>
<keyword evidence="2" id="KW-1185">Reference proteome</keyword>
<accession>A0ACC0KD47</accession>
<comment type="caution">
    <text evidence="1">The sequence shown here is derived from an EMBL/GenBank/DDBJ whole genome shotgun (WGS) entry which is preliminary data.</text>
</comment>
<dbReference type="EMBL" id="CM046121">
    <property type="protein sequence ID" value="KAI8434228.1"/>
    <property type="molecule type" value="Genomic_DNA"/>
</dbReference>
<protein>
    <submittedName>
        <fullName evidence="1">Uncharacterized protein</fullName>
    </submittedName>
</protein>
<organism evidence="1 2">
    <name type="scientific">Choristoneura fumiferana</name>
    <name type="common">Spruce budworm moth</name>
    <name type="synonym">Archips fumiferana</name>
    <dbReference type="NCBI Taxonomy" id="7141"/>
    <lineage>
        <taxon>Eukaryota</taxon>
        <taxon>Metazoa</taxon>
        <taxon>Ecdysozoa</taxon>
        <taxon>Arthropoda</taxon>
        <taxon>Hexapoda</taxon>
        <taxon>Insecta</taxon>
        <taxon>Pterygota</taxon>
        <taxon>Neoptera</taxon>
        <taxon>Endopterygota</taxon>
        <taxon>Lepidoptera</taxon>
        <taxon>Glossata</taxon>
        <taxon>Ditrysia</taxon>
        <taxon>Tortricoidea</taxon>
        <taxon>Tortricidae</taxon>
        <taxon>Tortricinae</taxon>
        <taxon>Choristoneura</taxon>
    </lineage>
</organism>
<evidence type="ECO:0000313" key="1">
    <source>
        <dbReference type="EMBL" id="KAI8434228.1"/>
    </source>
</evidence>